<keyword evidence="3" id="KW-1185">Reference proteome</keyword>
<organism evidence="2 3">
    <name type="scientific">Thalassiosira oceanica</name>
    <name type="common">Marine diatom</name>
    <dbReference type="NCBI Taxonomy" id="159749"/>
    <lineage>
        <taxon>Eukaryota</taxon>
        <taxon>Sar</taxon>
        <taxon>Stramenopiles</taxon>
        <taxon>Ochrophyta</taxon>
        <taxon>Bacillariophyta</taxon>
        <taxon>Coscinodiscophyceae</taxon>
        <taxon>Thalassiosirophycidae</taxon>
        <taxon>Thalassiosirales</taxon>
        <taxon>Thalassiosiraceae</taxon>
        <taxon>Thalassiosira</taxon>
    </lineage>
</organism>
<gene>
    <name evidence="2" type="ORF">THAOC_29403</name>
</gene>
<protein>
    <submittedName>
        <fullName evidence="2">Uncharacterized protein</fullName>
    </submittedName>
</protein>
<dbReference type="EMBL" id="AGNL01041667">
    <property type="protein sequence ID" value="EJK51422.1"/>
    <property type="molecule type" value="Genomic_DNA"/>
</dbReference>
<feature type="non-terminal residue" evidence="2">
    <location>
        <position position="127"/>
    </location>
</feature>
<accession>K0RXG0</accession>
<proteinExistence type="predicted"/>
<feature type="region of interest" description="Disordered" evidence="1">
    <location>
        <begin position="1"/>
        <end position="94"/>
    </location>
</feature>
<sequence>MTMDGWDLDPFGDQSLGQCIPAPMAQHQQQQQQQQQQQHVRRSGYSAYGLTTPFAARGPSGSAQARVPCVTPTSSSQRFFARSSPLSPSTASLRSRPVLESALLGNRLPVISISDDAAHPPTYDNGP</sequence>
<dbReference type="Proteomes" id="UP000266841">
    <property type="component" value="Unassembled WGS sequence"/>
</dbReference>
<reference evidence="2 3" key="1">
    <citation type="journal article" date="2012" name="Genome Biol.">
        <title>Genome and low-iron response of an oceanic diatom adapted to chronic iron limitation.</title>
        <authorList>
            <person name="Lommer M."/>
            <person name="Specht M."/>
            <person name="Roy A.S."/>
            <person name="Kraemer L."/>
            <person name="Andreson R."/>
            <person name="Gutowska M.A."/>
            <person name="Wolf J."/>
            <person name="Bergner S.V."/>
            <person name="Schilhabel M.B."/>
            <person name="Klostermeier U.C."/>
            <person name="Beiko R.G."/>
            <person name="Rosenstiel P."/>
            <person name="Hippler M."/>
            <person name="Laroche J."/>
        </authorList>
    </citation>
    <scope>NUCLEOTIDE SEQUENCE [LARGE SCALE GENOMIC DNA]</scope>
    <source>
        <strain evidence="2 3">CCMP1005</strain>
    </source>
</reference>
<name>K0RXG0_THAOC</name>
<dbReference type="AlphaFoldDB" id="K0RXG0"/>
<feature type="compositionally biased region" description="Polar residues" evidence="1">
    <location>
        <begin position="71"/>
        <end position="93"/>
    </location>
</feature>
<feature type="compositionally biased region" description="Low complexity" evidence="1">
    <location>
        <begin position="26"/>
        <end position="38"/>
    </location>
</feature>
<evidence type="ECO:0000256" key="1">
    <source>
        <dbReference type="SAM" id="MobiDB-lite"/>
    </source>
</evidence>
<evidence type="ECO:0000313" key="2">
    <source>
        <dbReference type="EMBL" id="EJK51422.1"/>
    </source>
</evidence>
<dbReference type="OrthoDB" id="55824at2759"/>
<comment type="caution">
    <text evidence="2">The sequence shown here is derived from an EMBL/GenBank/DDBJ whole genome shotgun (WGS) entry which is preliminary data.</text>
</comment>
<evidence type="ECO:0000313" key="3">
    <source>
        <dbReference type="Proteomes" id="UP000266841"/>
    </source>
</evidence>